<feature type="signal peptide" evidence="1">
    <location>
        <begin position="1"/>
        <end position="19"/>
    </location>
</feature>
<organism evidence="2 3">
    <name type="scientific">Bacteroides ovatus</name>
    <dbReference type="NCBI Taxonomy" id="28116"/>
    <lineage>
        <taxon>Bacteria</taxon>
        <taxon>Pseudomonadati</taxon>
        <taxon>Bacteroidota</taxon>
        <taxon>Bacteroidia</taxon>
        <taxon>Bacteroidales</taxon>
        <taxon>Bacteroidaceae</taxon>
        <taxon>Bacteroides</taxon>
    </lineage>
</organism>
<sequence length="103" mass="11635">MRKYIITPALLAIVCMVMCHCTFNRKASVAANEYLIQGELANLPDSIVIGLYEEDGNILNCVLRDTLMNGQFSFRDTVSTTRKMLIMSDNRGFPGTWLEVWIA</sequence>
<feature type="non-terminal residue" evidence="2">
    <location>
        <position position="103"/>
    </location>
</feature>
<comment type="caution">
    <text evidence="2">The sequence shown here is derived from an EMBL/GenBank/DDBJ whole genome shotgun (WGS) entry which is preliminary data.</text>
</comment>
<gene>
    <name evidence="2" type="ORF">F3D71_11385</name>
</gene>
<protein>
    <submittedName>
        <fullName evidence="2">AhpC/TSA family protein</fullName>
    </submittedName>
</protein>
<dbReference type="Proteomes" id="UP000323717">
    <property type="component" value="Unassembled WGS sequence"/>
</dbReference>
<dbReference type="EMBL" id="VWLE01000136">
    <property type="protein sequence ID" value="KAA3951835.1"/>
    <property type="molecule type" value="Genomic_DNA"/>
</dbReference>
<feature type="chain" id="PRO_5024440558" evidence="1">
    <location>
        <begin position="20"/>
        <end position="103"/>
    </location>
</feature>
<accession>A0A5M5C2Y5</accession>
<reference evidence="2 3" key="1">
    <citation type="journal article" date="2019" name="Nat. Med.">
        <title>A library of human gut bacterial isolates paired with longitudinal multiomics data enables mechanistic microbiome research.</title>
        <authorList>
            <person name="Poyet M."/>
            <person name="Groussin M."/>
            <person name="Gibbons S.M."/>
            <person name="Avila-Pacheco J."/>
            <person name="Jiang X."/>
            <person name="Kearney S.M."/>
            <person name="Perrotta A.R."/>
            <person name="Berdy B."/>
            <person name="Zhao S."/>
            <person name="Lieberman T.D."/>
            <person name="Swanson P.K."/>
            <person name="Smith M."/>
            <person name="Roesemann S."/>
            <person name="Alexander J.E."/>
            <person name="Rich S.A."/>
            <person name="Livny J."/>
            <person name="Vlamakis H."/>
            <person name="Clish C."/>
            <person name="Bullock K."/>
            <person name="Deik A."/>
            <person name="Scott J."/>
            <person name="Pierce K.A."/>
            <person name="Xavier R.J."/>
            <person name="Alm E.J."/>
        </authorList>
    </citation>
    <scope>NUCLEOTIDE SEQUENCE [LARGE SCALE GENOMIC DNA]</scope>
    <source>
        <strain evidence="2 3">BIOML-A163</strain>
    </source>
</reference>
<evidence type="ECO:0000313" key="3">
    <source>
        <dbReference type="Proteomes" id="UP000323717"/>
    </source>
</evidence>
<dbReference type="AlphaFoldDB" id="A0A5M5C2Y5"/>
<evidence type="ECO:0000256" key="1">
    <source>
        <dbReference type="SAM" id="SignalP"/>
    </source>
</evidence>
<keyword evidence="1" id="KW-0732">Signal</keyword>
<name>A0A5M5C2Y5_BACOV</name>
<proteinExistence type="predicted"/>
<evidence type="ECO:0000313" key="2">
    <source>
        <dbReference type="EMBL" id="KAA3951835.1"/>
    </source>
</evidence>